<keyword evidence="2" id="KW-0732">Signal</keyword>
<dbReference type="EMBL" id="JAPFFF010000198">
    <property type="protein sequence ID" value="KAK8835264.1"/>
    <property type="molecule type" value="Genomic_DNA"/>
</dbReference>
<sequence>MFFGFILPFLSYYSFAIQPQKTFLLNNIIFKTQRDSAKLKNNFYLKEEKNCDNNQKLLISDEKFTEPINIQNIKDCQSVSIFNCYFNKIYLKTKHPSIIYIANSSFSIENSGFFDCFSRHSVQGVICHSIYLDENPNHECNITNCTFINNGDSRSESDKGTIIYSKGVSAIQIEHSKFSSSNEIYSRAIEAHHCKTINLFENTFFKMNGAVFIKSSGNVDIDSCSFDQNRIEAENIGSSLYINLNESLTFRNNTIKNHKDNLSCFISFNKDHINKRSPPYEGATENIRTVLISETIFENNTCKRNKESGFIGVDIEDKNDAPTRFHIEFSECKFIRNGNTKDEGVAGVFGETGKASIVTFTNCEFESNFAHEKSSLIEIKNGEKVVIEGCRIRNPSVSGFLKFESRKNNKLVKAESGDESETEVIIRGNQFLNDNNDSVKNMISINGDSDLGSIDGITMSENEFEKVFLEEDSFMLRMNTNKLNMNNNRIEFSENSKSSEVFKLMNSQMEEINIHSGELENCQTNLRSTKVAKTTLYNTNYINHDKPTNDSIIFSNTDEFICDNCSFVYSTVHPTEKCYRAIYLDQFTTAVITNTVFRNCWASDTLEGHGIFCTNPNPETNSLTISSCTFDECGNHRTVVSTENKVVNFINNEITFGSDQDGSIGLHVKNTCQLLVDGCTFTNCNSNNVQDHRGGGIEYECTTDEDSPNETINIMNTNFNSCSGKACAISLKPKHALPIFNNITIAHSKSHRYTVMIDVDSKTEYSEPGEVLFQNSRFVDLLNLEETCGSGIWFCTKNSDNDTLSIVNCEFEGTSIQQSNTEGARLGGGAIGIELRECRNYNVIISSCSFYECTSFAFPGGAIAIQTEKTVSITDCSFNKSISLQNYNSRNAYGSIIYVYYYGNDNPFIISNATFVDAQSIGPCACIYFNTELPCPFYMHNILIKNVYSKSTAPNWREERGKVHVYEKTSYFECINTTFNNTGIPNDFTNKDIKVLNTKLLIENCNFIENGEDELTHGSCLCSRNQELGADITIKSCTFINSGRKSSVIHVFNRHLNFINNTFLFTDRNSNARGLFVCSQCNLLVENCNFTNCGNVNSDFGGGLFYKTDGNDEKVTITGCTFDRCVAANSAAFRLNMRSTIPIFLNSTVSNMKGLYCIAYVYPTDVIIYSRFTVENIKFINISNTAKDCGGSGLWINNGRNEGNIFTLFINFIDIDFIQCSTEFGGGGFGLGDSDSVKPTDLTFIRCNFIGNSCRNKASNGGGALWIRTSANCLIQNCTFKDNFSWENQKADGGCIYLSFTSDLFTMSISDSSFINNSCLNPDSLGHAIYTPILYGTISLNRCNFTDNGCNCQKPNSIIHTLSHLDANECNFTCTNKENSFSRALYVGISSPLTLYNSYVCNFTHEAENGGAIYYSSSDDRINEVLEIINDTFIDNSAVKGTEFYLSIIEEPTIKNCTFSNKYIESDLIVFDFFLGLAGDRFAVVFNELHFIENNFKGNKVLSVLAEDVEITIDEIHLLNCEFIMNDNFKFASLEDIKLTISDTLFQDNVFNNSLFFINSENETLITNGTFRNNKYLPTDGFTTDDTAVFVINQSADFYISNSAFEHENIQEDEDGNHHGFILKVRSNLFVENVSFVNCSTIKYAIFFYCNESTELDDETDQFESSLISSEEMLSSDGESDISLSSESESESGPNLLLVEEITSEEPIDESDFTIFSLVNSRVDNSGTVFITKRTNKIVVVNSTIKNAENGLFYTPKTEPPIKPIEFIHIENNTFDMMRNCSCSIKSVSDIRIRNNTIKNCKNDETSENPNFYVSIEKEGKKELNIEDFRFINNEMHNENDQRTVNGGGIGLVIELPRQRENDEDIFINFIDCEFVNNKATYYGGGYAFLKKEELSHKQIIMKFLRCTFEGNECSQEKGGALYIECDSIEIDECIFNSNSKGAKSTGTEIASLEDRSVVFIRKISHKDIKITDSSFYDNEGQSISISDSSTNVSITGCSFTSNKATTNITSIIQISIEFECNFSNNYFKLNEGYVLNIT</sequence>
<dbReference type="Gene3D" id="2.160.20.10">
    <property type="entry name" value="Single-stranded right-handed beta-helix, Pectin lyase-like"/>
    <property type="match status" value="2"/>
</dbReference>
<gene>
    <name evidence="4" type="ORF">M9Y10_016235</name>
</gene>
<accession>A0ABR2GMY0</accession>
<protein>
    <recommendedName>
        <fullName evidence="3">Right handed beta helix domain-containing protein</fullName>
    </recommendedName>
</protein>
<dbReference type="SUPFAM" id="SSF51126">
    <property type="entry name" value="Pectin lyase-like"/>
    <property type="match status" value="5"/>
</dbReference>
<proteinExistence type="predicted"/>
<evidence type="ECO:0000256" key="1">
    <source>
        <dbReference type="SAM" id="MobiDB-lite"/>
    </source>
</evidence>
<comment type="caution">
    <text evidence="4">The sequence shown here is derived from an EMBL/GenBank/DDBJ whole genome shotgun (WGS) entry which is preliminary data.</text>
</comment>
<dbReference type="InterPro" id="IPR006626">
    <property type="entry name" value="PbH1"/>
</dbReference>
<feature type="signal peptide" evidence="2">
    <location>
        <begin position="1"/>
        <end position="16"/>
    </location>
</feature>
<name>A0ABR2GMY0_9EUKA</name>
<feature type="domain" description="Right handed beta helix" evidence="3">
    <location>
        <begin position="1894"/>
        <end position="2034"/>
    </location>
</feature>
<dbReference type="SMART" id="SM00710">
    <property type="entry name" value="PbH1"/>
    <property type="match status" value="26"/>
</dbReference>
<feature type="non-terminal residue" evidence="4">
    <location>
        <position position="2039"/>
    </location>
</feature>
<evidence type="ECO:0000313" key="4">
    <source>
        <dbReference type="EMBL" id="KAK8835264.1"/>
    </source>
</evidence>
<feature type="compositionally biased region" description="Low complexity" evidence="1">
    <location>
        <begin position="1672"/>
        <end position="1693"/>
    </location>
</feature>
<feature type="chain" id="PRO_5045280077" description="Right handed beta helix domain-containing protein" evidence="2">
    <location>
        <begin position="17"/>
        <end position="2039"/>
    </location>
</feature>
<dbReference type="Pfam" id="PF13229">
    <property type="entry name" value="Beta_helix"/>
    <property type="match status" value="2"/>
</dbReference>
<dbReference type="PANTHER" id="PTHR31318">
    <property type="entry name" value="EXPRESSED PROTEIN-RELATED"/>
    <property type="match status" value="1"/>
</dbReference>
<dbReference type="InterPro" id="IPR012334">
    <property type="entry name" value="Pectin_lyas_fold"/>
</dbReference>
<evidence type="ECO:0000256" key="2">
    <source>
        <dbReference type="SAM" id="SignalP"/>
    </source>
</evidence>
<dbReference type="InterPro" id="IPR039448">
    <property type="entry name" value="Beta_helix"/>
</dbReference>
<organism evidence="4 5">
    <name type="scientific">Tritrichomonas musculus</name>
    <dbReference type="NCBI Taxonomy" id="1915356"/>
    <lineage>
        <taxon>Eukaryota</taxon>
        <taxon>Metamonada</taxon>
        <taxon>Parabasalia</taxon>
        <taxon>Tritrichomonadida</taxon>
        <taxon>Tritrichomonadidae</taxon>
        <taxon>Tritrichomonas</taxon>
    </lineage>
</organism>
<feature type="domain" description="Right handed beta helix" evidence="3">
    <location>
        <begin position="99"/>
        <end position="261"/>
    </location>
</feature>
<evidence type="ECO:0000259" key="3">
    <source>
        <dbReference type="Pfam" id="PF13229"/>
    </source>
</evidence>
<keyword evidence="5" id="KW-1185">Reference proteome</keyword>
<dbReference type="PANTHER" id="PTHR31318:SF2">
    <property type="entry name" value="PECTIN LYASE-LIKE FAMILY PROTEIN-RELATED"/>
    <property type="match status" value="1"/>
</dbReference>
<reference evidence="4 5" key="1">
    <citation type="submission" date="2024-04" db="EMBL/GenBank/DDBJ databases">
        <title>Tritrichomonas musculus Genome.</title>
        <authorList>
            <person name="Alves-Ferreira E."/>
            <person name="Grigg M."/>
            <person name="Lorenzi H."/>
            <person name="Galac M."/>
        </authorList>
    </citation>
    <scope>NUCLEOTIDE SEQUENCE [LARGE SCALE GENOMIC DNA]</scope>
    <source>
        <strain evidence="4 5">EAF2021</strain>
    </source>
</reference>
<feature type="region of interest" description="Disordered" evidence="1">
    <location>
        <begin position="1672"/>
        <end position="1694"/>
    </location>
</feature>
<dbReference type="Proteomes" id="UP001470230">
    <property type="component" value="Unassembled WGS sequence"/>
</dbReference>
<evidence type="ECO:0000313" key="5">
    <source>
        <dbReference type="Proteomes" id="UP001470230"/>
    </source>
</evidence>
<dbReference type="InterPro" id="IPR011050">
    <property type="entry name" value="Pectin_lyase_fold/virulence"/>
</dbReference>